<dbReference type="EMBL" id="CADCTB010000159">
    <property type="protein sequence ID" value="CAA9257907.1"/>
    <property type="molecule type" value="Genomic_DNA"/>
</dbReference>
<reference evidence="1" key="1">
    <citation type="submission" date="2020-02" db="EMBL/GenBank/DDBJ databases">
        <authorList>
            <person name="Meier V. D."/>
        </authorList>
    </citation>
    <scope>NUCLEOTIDE SEQUENCE</scope>
    <source>
        <strain evidence="1">AVDCRST_MAG10</strain>
    </source>
</reference>
<sequence length="64" mass="7110">MRVIALRLRFEVSADAGHELVEVAQAHAREMHGMELPAELVLALARAASRGRPPRIRAMRTAPR</sequence>
<accession>A0A6J4IPB9</accession>
<evidence type="ECO:0008006" key="2">
    <source>
        <dbReference type="Google" id="ProtNLM"/>
    </source>
</evidence>
<evidence type="ECO:0000313" key="1">
    <source>
        <dbReference type="EMBL" id="CAA9257907.1"/>
    </source>
</evidence>
<dbReference type="InterPro" id="IPR009409">
    <property type="entry name" value="DUF1059"/>
</dbReference>
<dbReference type="AlphaFoldDB" id="A0A6J4IPB9"/>
<dbReference type="Pfam" id="PF06348">
    <property type="entry name" value="DUF1059"/>
    <property type="match status" value="1"/>
</dbReference>
<organism evidence="1">
    <name type="scientific">uncultured Acidimicrobiales bacterium</name>
    <dbReference type="NCBI Taxonomy" id="310071"/>
    <lineage>
        <taxon>Bacteria</taxon>
        <taxon>Bacillati</taxon>
        <taxon>Actinomycetota</taxon>
        <taxon>Acidimicrobiia</taxon>
        <taxon>Acidimicrobiales</taxon>
        <taxon>environmental samples</taxon>
    </lineage>
</organism>
<protein>
    <recommendedName>
        <fullName evidence="2">DUF1059 domain-containing protein</fullName>
    </recommendedName>
</protein>
<gene>
    <name evidence="1" type="ORF">AVDCRST_MAG10-2593</name>
</gene>
<name>A0A6J4IPB9_9ACTN</name>
<proteinExistence type="predicted"/>